<dbReference type="Proteomes" id="UP000002675">
    <property type="component" value="Chromosome II"/>
</dbReference>
<organism evidence="1 2">
    <name type="scientific">Vibrio vulnificus (strain YJ016)</name>
    <dbReference type="NCBI Taxonomy" id="196600"/>
    <lineage>
        <taxon>Bacteria</taxon>
        <taxon>Pseudomonadati</taxon>
        <taxon>Pseudomonadota</taxon>
        <taxon>Gammaproteobacteria</taxon>
        <taxon>Vibrionales</taxon>
        <taxon>Vibrionaceae</taxon>
        <taxon>Vibrio</taxon>
    </lineage>
</organism>
<proteinExistence type="predicted"/>
<dbReference type="EMBL" id="BA000038">
    <property type="protein sequence ID" value="BAC96284.1"/>
    <property type="molecule type" value="Genomic_DNA"/>
</dbReference>
<dbReference type="KEGG" id="vvy:VVA0258"/>
<dbReference type="HOGENOM" id="CLU_2120130_0_0_6"/>
<name>Q7MFR2_VIBVY</name>
<evidence type="ECO:0000313" key="2">
    <source>
        <dbReference type="Proteomes" id="UP000002675"/>
    </source>
</evidence>
<dbReference type="AlphaFoldDB" id="Q7MFR2"/>
<protein>
    <submittedName>
        <fullName evidence="1">Uncharacterized protein</fullName>
    </submittedName>
</protein>
<evidence type="ECO:0000313" key="1">
    <source>
        <dbReference type="EMBL" id="BAC96284.1"/>
    </source>
</evidence>
<gene>
    <name evidence="1" type="ordered locus">VVA0258</name>
</gene>
<accession>Q7MFR2</accession>
<sequence>MFLYSLFRMPLLIVLAVAIIFMASSEMIKNTLSFSESVAVQATETTCPDVHHDIKLESSQPSHGCHSVCIGKMPASKAQLASLQQAFALALISRDQSVKAFSMNESLFRPPISTFV</sequence>
<reference evidence="1 2" key="1">
    <citation type="journal article" date="2003" name="Genome Res.">
        <title>Comparative genome analysis of Vibrio vulnificus, a marine pathogen.</title>
        <authorList>
            <person name="Chen C.Y."/>
            <person name="Wu K.M."/>
            <person name="Chang Y.C."/>
            <person name="Chang C.H."/>
            <person name="Tsai H.C."/>
            <person name="Liao T.L."/>
            <person name="Liu Y.M."/>
            <person name="Chen H.J."/>
            <person name="Shen A.B."/>
            <person name="Li J.C."/>
            <person name="Su T.L."/>
            <person name="Shao C.P."/>
            <person name="Lee C.T."/>
            <person name="Hor L.I."/>
            <person name="Tsai S.F."/>
        </authorList>
    </citation>
    <scope>NUCLEOTIDE SEQUENCE [LARGE SCALE GENOMIC DNA]</scope>
    <source>
        <strain evidence="1 2">YJ016</strain>
    </source>
</reference>